<keyword evidence="2" id="KW-0808">Transferase</keyword>
<keyword evidence="3" id="KW-1185">Reference proteome</keyword>
<organism evidence="2 3">
    <name type="scientific">Deefgea piscis</name>
    <dbReference type="NCBI Taxonomy" id="2739061"/>
    <lineage>
        <taxon>Bacteria</taxon>
        <taxon>Pseudomonadati</taxon>
        <taxon>Pseudomonadota</taxon>
        <taxon>Betaproteobacteria</taxon>
        <taxon>Neisseriales</taxon>
        <taxon>Chitinibacteraceae</taxon>
        <taxon>Deefgea</taxon>
    </lineage>
</organism>
<dbReference type="EMBL" id="CP054143">
    <property type="protein sequence ID" value="QKJ65622.1"/>
    <property type="molecule type" value="Genomic_DNA"/>
</dbReference>
<protein>
    <submittedName>
        <fullName evidence="2">GNAT family N-acetyltransferase</fullName>
    </submittedName>
</protein>
<dbReference type="PANTHER" id="PTHR43072">
    <property type="entry name" value="N-ACETYLTRANSFERASE"/>
    <property type="match status" value="1"/>
</dbReference>
<evidence type="ECO:0000313" key="2">
    <source>
        <dbReference type="EMBL" id="QKJ65622.1"/>
    </source>
</evidence>
<dbReference type="CDD" id="cd04301">
    <property type="entry name" value="NAT_SF"/>
    <property type="match status" value="1"/>
</dbReference>
<reference evidence="2 3" key="1">
    <citation type="submission" date="2020-05" db="EMBL/GenBank/DDBJ databases">
        <title>Complete genome sequence of Deefgea sp. D17.</title>
        <authorList>
            <person name="Bae J.-W."/>
            <person name="Han J.E."/>
        </authorList>
    </citation>
    <scope>NUCLEOTIDE SEQUENCE [LARGE SCALE GENOMIC DNA]</scope>
    <source>
        <strain evidence="2 3">D17</strain>
    </source>
</reference>
<dbReference type="KEGG" id="dee:HQN60_02075"/>
<evidence type="ECO:0000259" key="1">
    <source>
        <dbReference type="PROSITE" id="PS51186"/>
    </source>
</evidence>
<dbReference type="GO" id="GO:0016747">
    <property type="term" value="F:acyltransferase activity, transferring groups other than amino-acyl groups"/>
    <property type="evidence" value="ECO:0007669"/>
    <property type="project" value="InterPro"/>
</dbReference>
<dbReference type="InterPro" id="IPR016181">
    <property type="entry name" value="Acyl_CoA_acyltransferase"/>
</dbReference>
<dbReference type="Proteomes" id="UP000504844">
    <property type="component" value="Chromosome"/>
</dbReference>
<dbReference type="InterPro" id="IPR000182">
    <property type="entry name" value="GNAT_dom"/>
</dbReference>
<dbReference type="SUPFAM" id="SSF55729">
    <property type="entry name" value="Acyl-CoA N-acyltransferases (Nat)"/>
    <property type="match status" value="1"/>
</dbReference>
<dbReference type="PROSITE" id="PS51186">
    <property type="entry name" value="GNAT"/>
    <property type="match status" value="1"/>
</dbReference>
<evidence type="ECO:0000313" key="3">
    <source>
        <dbReference type="Proteomes" id="UP000504844"/>
    </source>
</evidence>
<dbReference type="AlphaFoldDB" id="A0A6M8SKH1"/>
<dbReference type="RefSeq" id="WP_173532132.1">
    <property type="nucleotide sequence ID" value="NZ_CP054143.1"/>
</dbReference>
<proteinExistence type="predicted"/>
<accession>A0A6M8SKH1</accession>
<dbReference type="Gene3D" id="3.40.630.30">
    <property type="match status" value="1"/>
</dbReference>
<feature type="domain" description="N-acetyltransferase" evidence="1">
    <location>
        <begin position="15"/>
        <end position="177"/>
    </location>
</feature>
<name>A0A6M8SKH1_9NEIS</name>
<dbReference type="Pfam" id="PF00583">
    <property type="entry name" value="Acetyltransf_1"/>
    <property type="match status" value="1"/>
</dbReference>
<gene>
    <name evidence="2" type="ORF">HQN60_02075</name>
</gene>
<sequence length="177" mass="19678">MADLAQRDIAMHNHLIYRRATPADLICICQLGNEINQLHHARFPQLFAAVNELDRDAAHWHAAIAEGACFVAELEHESSIIGFISAQIGQETASMLQPQSFCRIATVCVSEVYRGRGIGTQLMHHVEQWATAQHCAEIRLNVFEFNQQAIALYQELGFAVRVLAMSKSLVVAPQATL</sequence>